<feature type="transmembrane region" description="Helical" evidence="9">
    <location>
        <begin position="192"/>
        <end position="212"/>
    </location>
</feature>
<feature type="transmembrane region" description="Helical" evidence="9">
    <location>
        <begin position="316"/>
        <end position="338"/>
    </location>
</feature>
<evidence type="ECO:0000256" key="2">
    <source>
        <dbReference type="ARBA" id="ARBA00004651"/>
    </source>
</evidence>
<accession>A0A7R9L3V2</accession>
<dbReference type="Pfam" id="PF06237">
    <property type="entry name" value="SLC52_ribofla_tr"/>
    <property type="match status" value="1"/>
</dbReference>
<dbReference type="GO" id="GO:0032217">
    <property type="term" value="F:riboflavin transmembrane transporter activity"/>
    <property type="evidence" value="ECO:0007669"/>
    <property type="project" value="UniProtKB-UniRule"/>
</dbReference>
<dbReference type="OrthoDB" id="9995836at2759"/>
<feature type="transmembrane region" description="Helical" evidence="9">
    <location>
        <begin position="350"/>
        <end position="369"/>
    </location>
</feature>
<comment type="similarity">
    <text evidence="3 9">Belongs to the riboflavin transporter family.</text>
</comment>
<feature type="transmembrane region" description="Helical" evidence="9">
    <location>
        <begin position="417"/>
        <end position="437"/>
    </location>
</feature>
<evidence type="ECO:0000313" key="12">
    <source>
        <dbReference type="Proteomes" id="UP000759131"/>
    </source>
</evidence>
<evidence type="ECO:0000256" key="7">
    <source>
        <dbReference type="ARBA" id="ARBA00022989"/>
    </source>
</evidence>
<feature type="transmembrane region" description="Helical" evidence="9">
    <location>
        <begin position="109"/>
        <end position="131"/>
    </location>
</feature>
<feature type="transmembrane region" description="Helical" evidence="9">
    <location>
        <begin position="44"/>
        <end position="65"/>
    </location>
</feature>
<evidence type="ECO:0000256" key="6">
    <source>
        <dbReference type="ARBA" id="ARBA00022692"/>
    </source>
</evidence>
<keyword evidence="5 9" id="KW-1003">Cell membrane</keyword>
<keyword evidence="7 9" id="KW-1133">Transmembrane helix</keyword>
<dbReference type="EMBL" id="OC869087">
    <property type="protein sequence ID" value="CAD7634373.1"/>
    <property type="molecule type" value="Genomic_DNA"/>
</dbReference>
<dbReference type="PANTHER" id="PTHR12929">
    <property type="entry name" value="SOLUTE CARRIER FAMILY 52"/>
    <property type="match status" value="1"/>
</dbReference>
<keyword evidence="6 9" id="KW-0812">Transmembrane</keyword>
<evidence type="ECO:0000256" key="3">
    <source>
        <dbReference type="ARBA" id="ARBA00006366"/>
    </source>
</evidence>
<dbReference type="Proteomes" id="UP000759131">
    <property type="component" value="Unassembled WGS sequence"/>
</dbReference>
<dbReference type="AlphaFoldDB" id="A0A7R9L3V2"/>
<evidence type="ECO:0000256" key="4">
    <source>
        <dbReference type="ARBA" id="ARBA00022448"/>
    </source>
</evidence>
<comment type="subcellular location">
    <subcellularLocation>
        <location evidence="2 9">Cell membrane</location>
        <topology evidence="2 9">Multi-pass membrane protein</topology>
    </subcellularLocation>
</comment>
<feature type="compositionally biased region" description="Low complexity" evidence="10">
    <location>
        <begin position="239"/>
        <end position="257"/>
    </location>
</feature>
<feature type="transmembrane region" description="Helical" evidence="9">
    <location>
        <begin position="283"/>
        <end position="304"/>
    </location>
</feature>
<comment type="catalytic activity">
    <reaction evidence="1 9">
        <text>riboflavin(in) = riboflavin(out)</text>
        <dbReference type="Rhea" id="RHEA:35015"/>
        <dbReference type="ChEBI" id="CHEBI:57986"/>
    </reaction>
</comment>
<dbReference type="PANTHER" id="PTHR12929:SF10">
    <property type="entry name" value="RIBOFLAVIN TRANSPORTER"/>
    <property type="match status" value="1"/>
</dbReference>
<organism evidence="11">
    <name type="scientific">Medioppia subpectinata</name>
    <dbReference type="NCBI Taxonomy" id="1979941"/>
    <lineage>
        <taxon>Eukaryota</taxon>
        <taxon>Metazoa</taxon>
        <taxon>Ecdysozoa</taxon>
        <taxon>Arthropoda</taxon>
        <taxon>Chelicerata</taxon>
        <taxon>Arachnida</taxon>
        <taxon>Acari</taxon>
        <taxon>Acariformes</taxon>
        <taxon>Sarcoptiformes</taxon>
        <taxon>Oribatida</taxon>
        <taxon>Brachypylina</taxon>
        <taxon>Oppioidea</taxon>
        <taxon>Oppiidae</taxon>
        <taxon>Medioppia</taxon>
    </lineage>
</organism>
<dbReference type="InterPro" id="IPR009357">
    <property type="entry name" value="Riboflavin_transptr"/>
</dbReference>
<keyword evidence="8 9" id="KW-0472">Membrane</keyword>
<dbReference type="EMBL" id="CAJPIZ010014512">
    <property type="protein sequence ID" value="CAG2114803.1"/>
    <property type="molecule type" value="Genomic_DNA"/>
</dbReference>
<comment type="function">
    <text evidence="9">Plasma membrane transporter mediating the uptake by cells of the water soluble vitamin B2/riboflavin that plays a key role in biochemical oxidation-reduction reactions of the carbohydrate, lipid, and amino acid metabolism.</text>
</comment>
<evidence type="ECO:0000256" key="1">
    <source>
        <dbReference type="ARBA" id="ARBA00000215"/>
    </source>
</evidence>
<feature type="transmembrane region" description="Helical" evidence="9">
    <location>
        <begin position="77"/>
        <end position="97"/>
    </location>
</feature>
<keyword evidence="4 9" id="KW-0813">Transport</keyword>
<dbReference type="GO" id="GO:0005886">
    <property type="term" value="C:plasma membrane"/>
    <property type="evidence" value="ECO:0007669"/>
    <property type="project" value="UniProtKB-SubCell"/>
</dbReference>
<reference evidence="11" key="1">
    <citation type="submission" date="2020-11" db="EMBL/GenBank/DDBJ databases">
        <authorList>
            <person name="Tran Van P."/>
        </authorList>
    </citation>
    <scope>NUCLEOTIDE SEQUENCE</scope>
</reference>
<sequence length="443" mass="47988">MSLNRVILVDVLSVLFGISSWIAVNGVWTQTPLLVQRLPEQWNLTSYVVMIVQLANIGPIVYSILKFKYSLKAVEKPCIHATLLIGSVACLLLALFWDKITVINGSKHSVAFLTLTALLAVVDCTTSVLYLPFMAHFKSKYLASYLTGQALSGLIPSLLAFAQGASDNPECITSTDTHEVYPKYPEPRFSVGVFYGCLLCLVVLSWLSFVLLNRMSRCRKEWVLYSKKSADFKGRASDRTVSTGSDVSSSDASVDSSPESCGHKSDQKLNTEPYEQTISRRTFIALLLTQAYICSLTNGLLPSIQSYSCMPYGNTAYFLAVNISSIVNPISCLIAFYVKPKWIIATLPGAIGLGTVCAIYAMVTAVLSPTPPLQHTGTGRALIVLTWVGIAGLFAYSRACIATVLRNNTAGAGHKSLFFCGVFTQIGSTVGAVIIFISTSPCS</sequence>
<feature type="transmembrane region" description="Helical" evidence="9">
    <location>
        <begin position="381"/>
        <end position="405"/>
    </location>
</feature>
<evidence type="ECO:0000256" key="9">
    <source>
        <dbReference type="RuleBase" id="RU368035"/>
    </source>
</evidence>
<evidence type="ECO:0000313" key="11">
    <source>
        <dbReference type="EMBL" id="CAD7634373.1"/>
    </source>
</evidence>
<keyword evidence="12" id="KW-1185">Reference proteome</keyword>
<protein>
    <recommendedName>
        <fullName evidence="9">Riboflavin transporter</fullName>
    </recommendedName>
</protein>
<proteinExistence type="inferred from homology"/>
<feature type="transmembrane region" description="Helical" evidence="9">
    <location>
        <begin position="7"/>
        <end position="24"/>
    </location>
</feature>
<evidence type="ECO:0000256" key="10">
    <source>
        <dbReference type="SAM" id="MobiDB-lite"/>
    </source>
</evidence>
<gene>
    <name evidence="11" type="ORF">OSB1V03_LOCUS14769</name>
</gene>
<evidence type="ECO:0000256" key="5">
    <source>
        <dbReference type="ARBA" id="ARBA00022475"/>
    </source>
</evidence>
<evidence type="ECO:0000256" key="8">
    <source>
        <dbReference type="ARBA" id="ARBA00023136"/>
    </source>
</evidence>
<name>A0A7R9L3V2_9ACAR</name>
<feature type="transmembrane region" description="Helical" evidence="9">
    <location>
        <begin position="143"/>
        <end position="162"/>
    </location>
</feature>
<feature type="region of interest" description="Disordered" evidence="10">
    <location>
        <begin position="236"/>
        <end position="269"/>
    </location>
</feature>